<dbReference type="Proteomes" id="UP001501508">
    <property type="component" value="Unassembled WGS sequence"/>
</dbReference>
<evidence type="ECO:0000256" key="1">
    <source>
        <dbReference type="ARBA" id="ARBA00004240"/>
    </source>
</evidence>
<comment type="subcellular location">
    <subcellularLocation>
        <location evidence="1">Endoplasmic reticulum</location>
    </subcellularLocation>
    <subcellularLocation>
        <location evidence="3">Golgi apparatus</location>
    </subcellularLocation>
    <subcellularLocation>
        <location evidence="2">Lysosome</location>
    </subcellularLocation>
    <subcellularLocation>
        <location evidence="4">Secreted</location>
    </subcellularLocation>
</comment>
<dbReference type="Gene3D" id="3.50.30.30">
    <property type="match status" value="2"/>
</dbReference>
<proteinExistence type="predicted"/>
<sequence>MVPFLLTFLFHAAGFAQKLDMKALDKIRQEGMSNSQVEAIAHQLTDVSGPRLTNSPGFQRAAEWSVGKLTEWGLQNARLDEWGEFGNGWQFEKSYLAMTQPYYMPFIAIPKAWTGSTPGLISGDVAVVELNNESDFARYTGKLKGKIVLVKGEDFDAGPTFKPDAVRLTHEDLDKLTNSETFGGQRFSPEMLERYRLMRNFRTKVDSFLKAEEIQLELIRRNGRHGTLFTSNGASFQAGTPDPGPAFELSNEHAGLLQRLKNSGMEVKVEADVKTRFFKEKTKAANVIAEIPGSDRKLADEIVMLGAHLDSWHGATGATDNAAGSIVMLEAVRILQATGLKPKRTVRIALWSGEEQGIYGSRNYVKKTFGDAERMMLHPDHEKLSAYYNIDNGTGRIRGVYLQGNEAVRPIFKKWLEPFGDIIDQPTLTSRNTGGTDHLSFDAVGLPGFQFIQDGIEYGSRTHHTNQDLYERLVMDDLRQMAVIVASFVYNTAQMDKKMPRKELPKPVAR</sequence>
<name>A0ABP8MF21_9BACT</name>
<keyword evidence="13" id="KW-0862">Zinc</keyword>
<evidence type="ECO:0000256" key="16">
    <source>
        <dbReference type="ARBA" id="ARBA00023145"/>
    </source>
</evidence>
<keyword evidence="6" id="KW-0964">Secreted</keyword>
<gene>
    <name evidence="22" type="ORF">GCM10023091_42910</name>
</gene>
<dbReference type="InterPro" id="IPR007484">
    <property type="entry name" value="Peptidase_M28"/>
</dbReference>
<evidence type="ECO:0000313" key="23">
    <source>
        <dbReference type="Proteomes" id="UP001501508"/>
    </source>
</evidence>
<evidence type="ECO:0000259" key="21">
    <source>
        <dbReference type="Pfam" id="PF04389"/>
    </source>
</evidence>
<evidence type="ECO:0000256" key="13">
    <source>
        <dbReference type="ARBA" id="ARBA00022833"/>
    </source>
</evidence>
<keyword evidence="17" id="KW-0325">Glycoprotein</keyword>
<evidence type="ECO:0000313" key="22">
    <source>
        <dbReference type="EMBL" id="GAA4447640.1"/>
    </source>
</evidence>
<evidence type="ECO:0000256" key="3">
    <source>
        <dbReference type="ARBA" id="ARBA00004555"/>
    </source>
</evidence>
<keyword evidence="14" id="KW-0333">Golgi apparatus</keyword>
<dbReference type="EMBL" id="BAABEY010000036">
    <property type="protein sequence ID" value="GAA4447640.1"/>
    <property type="molecule type" value="Genomic_DNA"/>
</dbReference>
<evidence type="ECO:0000256" key="20">
    <source>
        <dbReference type="ARBA" id="ARBA00033328"/>
    </source>
</evidence>
<dbReference type="PANTHER" id="PTHR12053">
    <property type="entry name" value="PROTEASE FAMILY M28 PLASMA GLUTAMATE CARBOXYPEPTIDASE-RELATED"/>
    <property type="match status" value="1"/>
</dbReference>
<keyword evidence="7" id="KW-0121">Carboxypeptidase</keyword>
<dbReference type="Gene3D" id="3.40.630.10">
    <property type="entry name" value="Zn peptidases"/>
    <property type="match status" value="2"/>
</dbReference>
<accession>A0ABP8MF21</accession>
<keyword evidence="8" id="KW-0645">Protease</keyword>
<dbReference type="Pfam" id="PF04389">
    <property type="entry name" value="Peptidase_M28"/>
    <property type="match status" value="1"/>
</dbReference>
<evidence type="ECO:0000256" key="15">
    <source>
        <dbReference type="ARBA" id="ARBA00023049"/>
    </source>
</evidence>
<comment type="caution">
    <text evidence="22">The sequence shown here is derived from an EMBL/GenBank/DDBJ whole genome shotgun (WGS) entry which is preliminary data.</text>
</comment>
<evidence type="ECO:0000256" key="7">
    <source>
        <dbReference type="ARBA" id="ARBA00022645"/>
    </source>
</evidence>
<evidence type="ECO:0000256" key="2">
    <source>
        <dbReference type="ARBA" id="ARBA00004371"/>
    </source>
</evidence>
<protein>
    <recommendedName>
        <fullName evidence="5">Carboxypeptidase Q</fullName>
    </recommendedName>
    <alternativeName>
        <fullName evidence="20">Plasma glutamate carboxypeptidase</fullName>
    </alternativeName>
</protein>
<dbReference type="SUPFAM" id="SSF53187">
    <property type="entry name" value="Zn-dependent exopeptidases"/>
    <property type="match status" value="1"/>
</dbReference>
<evidence type="ECO:0000256" key="8">
    <source>
        <dbReference type="ARBA" id="ARBA00022670"/>
    </source>
</evidence>
<keyword evidence="15" id="KW-0482">Metalloprotease</keyword>
<evidence type="ECO:0000256" key="14">
    <source>
        <dbReference type="ARBA" id="ARBA00023034"/>
    </source>
</evidence>
<organism evidence="22 23">
    <name type="scientific">Ravibacter arvi</name>
    <dbReference type="NCBI Taxonomy" id="2051041"/>
    <lineage>
        <taxon>Bacteria</taxon>
        <taxon>Pseudomonadati</taxon>
        <taxon>Bacteroidota</taxon>
        <taxon>Cytophagia</taxon>
        <taxon>Cytophagales</taxon>
        <taxon>Spirosomataceae</taxon>
        <taxon>Ravibacter</taxon>
    </lineage>
</organism>
<keyword evidence="10" id="KW-0732">Signal</keyword>
<evidence type="ECO:0000256" key="4">
    <source>
        <dbReference type="ARBA" id="ARBA00004613"/>
    </source>
</evidence>
<dbReference type="InterPro" id="IPR039866">
    <property type="entry name" value="CPQ"/>
</dbReference>
<keyword evidence="9" id="KW-0479">Metal-binding</keyword>
<reference evidence="23" key="1">
    <citation type="journal article" date="2019" name="Int. J. Syst. Evol. Microbiol.">
        <title>The Global Catalogue of Microorganisms (GCM) 10K type strain sequencing project: providing services to taxonomists for standard genome sequencing and annotation.</title>
        <authorList>
            <consortium name="The Broad Institute Genomics Platform"/>
            <consortium name="The Broad Institute Genome Sequencing Center for Infectious Disease"/>
            <person name="Wu L."/>
            <person name="Ma J."/>
        </authorList>
    </citation>
    <scope>NUCLEOTIDE SEQUENCE [LARGE SCALE GENOMIC DNA]</scope>
    <source>
        <strain evidence="23">JCM 31920</strain>
    </source>
</reference>
<keyword evidence="16" id="KW-0865">Zymogen</keyword>
<keyword evidence="12" id="KW-0256">Endoplasmic reticulum</keyword>
<keyword evidence="23" id="KW-1185">Reference proteome</keyword>
<keyword evidence="11" id="KW-0378">Hydrolase</keyword>
<evidence type="ECO:0000256" key="19">
    <source>
        <dbReference type="ARBA" id="ARBA00025833"/>
    </source>
</evidence>
<evidence type="ECO:0000256" key="9">
    <source>
        <dbReference type="ARBA" id="ARBA00022723"/>
    </source>
</evidence>
<evidence type="ECO:0000256" key="18">
    <source>
        <dbReference type="ARBA" id="ARBA00023228"/>
    </source>
</evidence>
<feature type="domain" description="Peptidase M28" evidence="21">
    <location>
        <begin position="286"/>
        <end position="488"/>
    </location>
</feature>
<dbReference type="PANTHER" id="PTHR12053:SF3">
    <property type="entry name" value="CARBOXYPEPTIDASE Q"/>
    <property type="match status" value="1"/>
</dbReference>
<evidence type="ECO:0000256" key="12">
    <source>
        <dbReference type="ARBA" id="ARBA00022824"/>
    </source>
</evidence>
<evidence type="ECO:0000256" key="11">
    <source>
        <dbReference type="ARBA" id="ARBA00022801"/>
    </source>
</evidence>
<evidence type="ECO:0000256" key="5">
    <source>
        <dbReference type="ARBA" id="ARBA00014116"/>
    </source>
</evidence>
<evidence type="ECO:0000256" key="10">
    <source>
        <dbReference type="ARBA" id="ARBA00022729"/>
    </source>
</evidence>
<comment type="subunit">
    <text evidence="19">Homodimer. The monomeric form is inactive while the homodimer is active.</text>
</comment>
<evidence type="ECO:0000256" key="6">
    <source>
        <dbReference type="ARBA" id="ARBA00022525"/>
    </source>
</evidence>
<evidence type="ECO:0000256" key="17">
    <source>
        <dbReference type="ARBA" id="ARBA00023180"/>
    </source>
</evidence>
<keyword evidence="18" id="KW-0458">Lysosome</keyword>